<dbReference type="InterPro" id="IPR011051">
    <property type="entry name" value="RmlC_Cupin_sf"/>
</dbReference>
<dbReference type="InterPro" id="IPR003829">
    <property type="entry name" value="Pirin_N_dom"/>
</dbReference>
<accession>A0A139AX50</accession>
<dbReference type="OrthoDB" id="10261807at2759"/>
<keyword evidence="5" id="KW-1185">Reference proteome</keyword>
<dbReference type="AlphaFoldDB" id="A0A139AX50"/>
<evidence type="ECO:0000259" key="3">
    <source>
        <dbReference type="Pfam" id="PF02678"/>
    </source>
</evidence>
<dbReference type="Proteomes" id="UP000070544">
    <property type="component" value="Unassembled WGS sequence"/>
</dbReference>
<evidence type="ECO:0000256" key="1">
    <source>
        <dbReference type="ARBA" id="ARBA00008416"/>
    </source>
</evidence>
<sequence length="275" mass="30233">MAPTFKVRKSEDRGYANLGWLRTHHTFSFGDYEDPAFDGFGTLRVLNEDVVEPGKGFGTHRHREYEIFSYVVSGALEHKDSKGNHEIIRRGDVQFTTAGSGLAHSEFNASTTEPVHFLQVWNLPSNTQLPPGYETGHYPDSSKKNRFATLVAPAKKRDRVDPGHPDVGKPVAIHSEFWMSAALLDPGVEVVYKTTHVGEGKKGQSHPRRLYVHVVQNNPKVKVTVTSNEAADEAPEITLSEGDGVFVEGFDGQGPGLVVRNDGQGVAEVVLMDLS</sequence>
<comment type="similarity">
    <text evidence="1 2">Belongs to the pirin family.</text>
</comment>
<gene>
    <name evidence="4" type="ORF">M427DRAFT_107935</name>
</gene>
<name>A0A139AX50_GONPJ</name>
<dbReference type="InterPro" id="IPR012093">
    <property type="entry name" value="Pirin"/>
</dbReference>
<proteinExistence type="inferred from homology"/>
<reference evidence="4 5" key="1">
    <citation type="journal article" date="2015" name="Genome Biol. Evol.">
        <title>Phylogenomic analyses indicate that early fungi evolved digesting cell walls of algal ancestors of land plants.</title>
        <authorList>
            <person name="Chang Y."/>
            <person name="Wang S."/>
            <person name="Sekimoto S."/>
            <person name="Aerts A.L."/>
            <person name="Choi C."/>
            <person name="Clum A."/>
            <person name="LaButti K.M."/>
            <person name="Lindquist E.A."/>
            <person name="Yee Ngan C."/>
            <person name="Ohm R.A."/>
            <person name="Salamov A.A."/>
            <person name="Grigoriev I.V."/>
            <person name="Spatafora J.W."/>
            <person name="Berbee M.L."/>
        </authorList>
    </citation>
    <scope>NUCLEOTIDE SEQUENCE [LARGE SCALE GENOMIC DNA]</scope>
    <source>
        <strain evidence="4 5">JEL478</strain>
    </source>
</reference>
<organism evidence="4 5">
    <name type="scientific">Gonapodya prolifera (strain JEL478)</name>
    <name type="common">Monoblepharis prolifera</name>
    <dbReference type="NCBI Taxonomy" id="1344416"/>
    <lineage>
        <taxon>Eukaryota</taxon>
        <taxon>Fungi</taxon>
        <taxon>Fungi incertae sedis</taxon>
        <taxon>Chytridiomycota</taxon>
        <taxon>Chytridiomycota incertae sedis</taxon>
        <taxon>Monoblepharidomycetes</taxon>
        <taxon>Monoblepharidales</taxon>
        <taxon>Gonapodyaceae</taxon>
        <taxon>Gonapodya</taxon>
    </lineage>
</organism>
<dbReference type="PANTHER" id="PTHR43212">
    <property type="entry name" value="QUERCETIN 2,3-DIOXYGENASE"/>
    <property type="match status" value="1"/>
</dbReference>
<evidence type="ECO:0000313" key="4">
    <source>
        <dbReference type="EMBL" id="KXS21045.1"/>
    </source>
</evidence>
<dbReference type="EMBL" id="KQ965734">
    <property type="protein sequence ID" value="KXS21045.1"/>
    <property type="molecule type" value="Genomic_DNA"/>
</dbReference>
<evidence type="ECO:0000256" key="2">
    <source>
        <dbReference type="RuleBase" id="RU003457"/>
    </source>
</evidence>
<dbReference type="Pfam" id="PF02678">
    <property type="entry name" value="Pirin"/>
    <property type="match status" value="1"/>
</dbReference>
<dbReference type="CDD" id="cd02910">
    <property type="entry name" value="cupin_Yhhw_N"/>
    <property type="match status" value="1"/>
</dbReference>
<feature type="domain" description="Pirin N-terminal" evidence="3">
    <location>
        <begin position="13"/>
        <end position="121"/>
    </location>
</feature>
<dbReference type="InterPro" id="IPR014710">
    <property type="entry name" value="RmlC-like_jellyroll"/>
</dbReference>
<dbReference type="Gene3D" id="2.60.120.10">
    <property type="entry name" value="Jelly Rolls"/>
    <property type="match status" value="2"/>
</dbReference>
<dbReference type="STRING" id="1344416.A0A139AX50"/>
<dbReference type="PANTHER" id="PTHR43212:SF3">
    <property type="entry name" value="QUERCETIN 2,3-DIOXYGENASE"/>
    <property type="match status" value="1"/>
</dbReference>
<dbReference type="SUPFAM" id="SSF51182">
    <property type="entry name" value="RmlC-like cupins"/>
    <property type="match status" value="1"/>
</dbReference>
<evidence type="ECO:0000313" key="5">
    <source>
        <dbReference type="Proteomes" id="UP000070544"/>
    </source>
</evidence>
<protein>
    <submittedName>
        <fullName evidence="4">Pirin-domain-containing protein</fullName>
    </submittedName>
</protein>
<dbReference type="OMA" id="THHHREF"/>